<dbReference type="SUPFAM" id="SSF53098">
    <property type="entry name" value="Ribonuclease H-like"/>
    <property type="match status" value="1"/>
</dbReference>
<protein>
    <submittedName>
        <fullName evidence="2">Transposase</fullName>
    </submittedName>
</protein>
<reference evidence="2 3" key="1">
    <citation type="journal article" date="2020" name="Microorganisms">
        <title>New Insight into Antimicrobial Compounds from Food and Marine-Sourced Carnobacterium Species through Phenotype and Genome Analyses.</title>
        <authorList>
            <person name="Begrem S."/>
            <person name="Ivaniuk F."/>
            <person name="Gigout-Chevalier F."/>
            <person name="Kolypczuk L."/>
            <person name="Bonnetot S."/>
            <person name="Leroi F."/>
            <person name="Grovel O."/>
            <person name="Delbarre-Ladrat C."/>
            <person name="Passerini D."/>
        </authorList>
    </citation>
    <scope>NUCLEOTIDE SEQUENCE [LARGE SCALE GENOMIC DNA]</scope>
    <source>
        <strain evidence="2 3">MIP2551</strain>
    </source>
</reference>
<comment type="caution">
    <text evidence="2">The sequence shown here is derived from an EMBL/GenBank/DDBJ whole genome shotgun (WGS) entry which is preliminary data.</text>
</comment>
<accession>A0ABR7T958</accession>
<feature type="domain" description="Transposase IS701-like DDE" evidence="1">
    <location>
        <begin position="38"/>
        <end position="249"/>
    </location>
</feature>
<gene>
    <name evidence="2" type="ORF">GLO26_00670</name>
</gene>
<name>A0ABR7T958_9LACT</name>
<sequence length="447" mass="51905">MKPLYQNGQTIKSLKTYFSPYFVELTQPTATKVFLLFLAILSIQGIQSIRFLYHWFLKKVSNSSLNSYYFLLSSGKIPLTALTQTTIQIALSCVPENLHQYPFFLIIDDTLQPKYGTHFDDYQLMFDHAAHNGSNYLKGHCFVGLVLSIPLWYQGKVRYLSIPIRYQLRSEKENKLELAAEMIDQALQVFPSEKKIILLCDSWYPKGAVRKAVPENPQLELISNVRVDTKLYDLPPKPTGKRGRPAKKGHVLTIQTDFELNNHTGDYVVGTRKVLTNLFPEPVYAMVTASNPENPSSYRLFISTLMPEDILMDEDELEKDFPEKNNQDNRDLLPYHLYGFRWSIEVIFYEQKTFWSFGNYMVRSKAGIENYINFTAIVYSCVQLIPFQQTQYAHLQSESAQVKKQLFGMAIQEELFFYTFVSALENRINSLAIIKAFEQWHKKKRSF</sequence>
<dbReference type="Proteomes" id="UP000638836">
    <property type="component" value="Unassembled WGS sequence"/>
</dbReference>
<evidence type="ECO:0000313" key="3">
    <source>
        <dbReference type="Proteomes" id="UP000638836"/>
    </source>
</evidence>
<proteinExistence type="predicted"/>
<evidence type="ECO:0000313" key="2">
    <source>
        <dbReference type="EMBL" id="MBC9824340.1"/>
    </source>
</evidence>
<keyword evidence="3" id="KW-1185">Reference proteome</keyword>
<evidence type="ECO:0000259" key="1">
    <source>
        <dbReference type="Pfam" id="PF13546"/>
    </source>
</evidence>
<dbReference type="Pfam" id="PF13546">
    <property type="entry name" value="DDE_5"/>
    <property type="match status" value="1"/>
</dbReference>
<dbReference type="RefSeq" id="WP_187948410.1">
    <property type="nucleotide sequence ID" value="NZ_WNJQ01000001.1"/>
</dbReference>
<dbReference type="InterPro" id="IPR012337">
    <property type="entry name" value="RNaseH-like_sf"/>
</dbReference>
<dbReference type="EMBL" id="WNJQ01000001">
    <property type="protein sequence ID" value="MBC9824340.1"/>
    <property type="molecule type" value="Genomic_DNA"/>
</dbReference>
<dbReference type="InterPro" id="IPR038721">
    <property type="entry name" value="IS701-like_DDE_dom"/>
</dbReference>
<organism evidence="2 3">
    <name type="scientific">Carnobacterium inhibens</name>
    <dbReference type="NCBI Taxonomy" id="147709"/>
    <lineage>
        <taxon>Bacteria</taxon>
        <taxon>Bacillati</taxon>
        <taxon>Bacillota</taxon>
        <taxon>Bacilli</taxon>
        <taxon>Lactobacillales</taxon>
        <taxon>Carnobacteriaceae</taxon>
        <taxon>Carnobacterium</taxon>
    </lineage>
</organism>